<evidence type="ECO:0008006" key="3">
    <source>
        <dbReference type="Google" id="ProtNLM"/>
    </source>
</evidence>
<sequence>MFISVHDKLEKENINDLIFLKELAEAGKIKPVIDRIYPWEQIVEAHRYVDTWRKKGHVVITINSTRR</sequence>
<dbReference type="EMBL" id="LFWU01000073">
    <property type="protein sequence ID" value="KON32268.1"/>
    <property type="molecule type" value="Genomic_DNA"/>
</dbReference>
<protein>
    <recommendedName>
        <fullName evidence="3">Alcohol dehydrogenase</fullName>
    </recommendedName>
</protein>
<comment type="caution">
    <text evidence="1">The sequence shown here is derived from an EMBL/GenBank/DDBJ whole genome shotgun (WGS) entry which is preliminary data.</text>
</comment>
<dbReference type="AlphaFoldDB" id="A0A0M0BUG0"/>
<reference evidence="1 2" key="1">
    <citation type="submission" date="2015-06" db="EMBL/GenBank/DDBJ databases">
        <title>New insights into the roles of widespread benthic archaea in carbon and nitrogen cycling.</title>
        <authorList>
            <person name="Lazar C.S."/>
            <person name="Baker B.J."/>
            <person name="Seitz K.W."/>
            <person name="Hyde A.S."/>
            <person name="Dick G.J."/>
            <person name="Hinrichs K.-U."/>
            <person name="Teske A.P."/>
        </authorList>
    </citation>
    <scope>NUCLEOTIDE SEQUENCE [LARGE SCALE GENOMIC DNA]</scope>
    <source>
        <strain evidence="1">SG8-32-1</strain>
    </source>
</reference>
<dbReference type="Pfam" id="PF13602">
    <property type="entry name" value="ADH_zinc_N_2"/>
    <property type="match status" value="1"/>
</dbReference>
<proteinExistence type="predicted"/>
<dbReference type="Gene3D" id="3.40.50.720">
    <property type="entry name" value="NAD(P)-binding Rossmann-like Domain"/>
    <property type="match status" value="1"/>
</dbReference>
<evidence type="ECO:0000313" key="2">
    <source>
        <dbReference type="Proteomes" id="UP000037237"/>
    </source>
</evidence>
<evidence type="ECO:0000313" key="1">
    <source>
        <dbReference type="EMBL" id="KON32268.1"/>
    </source>
</evidence>
<gene>
    <name evidence="1" type="ORF">AC477_03250</name>
</gene>
<dbReference type="Gene3D" id="3.90.180.10">
    <property type="entry name" value="Medium-chain alcohol dehydrogenases, catalytic domain"/>
    <property type="match status" value="1"/>
</dbReference>
<dbReference type="Proteomes" id="UP000037237">
    <property type="component" value="Unassembled WGS sequence"/>
</dbReference>
<name>A0A0M0BUG0_9ARCH</name>
<organism evidence="1 2">
    <name type="scientific">miscellaneous Crenarchaeota group-1 archaeon SG8-32-1</name>
    <dbReference type="NCBI Taxonomy" id="1685124"/>
    <lineage>
        <taxon>Archaea</taxon>
        <taxon>Candidatus Bathyarchaeota</taxon>
        <taxon>MCG-1</taxon>
    </lineage>
</organism>
<accession>A0A0M0BUG0</accession>